<dbReference type="GO" id="GO:0051539">
    <property type="term" value="F:4 iron, 4 sulfur cluster binding"/>
    <property type="evidence" value="ECO:0007669"/>
    <property type="project" value="UniProtKB-KW"/>
</dbReference>
<dbReference type="SMART" id="SM00926">
    <property type="entry name" value="Molybdop_Fe4S4"/>
    <property type="match status" value="1"/>
</dbReference>
<gene>
    <name evidence="12" type="ORF">CAL24_17180</name>
</gene>
<dbReference type="GO" id="GO:0042128">
    <property type="term" value="P:nitrate assimilation"/>
    <property type="evidence" value="ECO:0007669"/>
    <property type="project" value="UniProtKB-KW"/>
</dbReference>
<dbReference type="EMBL" id="NEVT01000007">
    <property type="protein sequence ID" value="OZI73590.1"/>
    <property type="molecule type" value="Genomic_DNA"/>
</dbReference>
<dbReference type="Pfam" id="PF04879">
    <property type="entry name" value="Molybdop_Fe4S4"/>
    <property type="match status" value="1"/>
</dbReference>
<dbReference type="InterPro" id="IPR006963">
    <property type="entry name" value="Mopterin_OxRdtase_4Fe-4S_dom"/>
</dbReference>
<evidence type="ECO:0000256" key="4">
    <source>
        <dbReference type="ARBA" id="ARBA00022485"/>
    </source>
</evidence>
<dbReference type="RefSeq" id="WP_094807360.1">
    <property type="nucleotide sequence ID" value="NZ_NEVT01000007.1"/>
</dbReference>
<evidence type="ECO:0000256" key="7">
    <source>
        <dbReference type="ARBA" id="ARBA00023002"/>
    </source>
</evidence>
<comment type="similarity">
    <text evidence="3">Belongs to the prokaryotic molybdopterin-containing oxidoreductase family. NasA/NapA/NarB subfamily.</text>
</comment>
<keyword evidence="6" id="KW-0479">Metal-binding</keyword>
<reference evidence="13" key="1">
    <citation type="submission" date="2017-05" db="EMBL/GenBank/DDBJ databases">
        <title>Complete and WGS of Bordetella genogroups.</title>
        <authorList>
            <person name="Spilker T."/>
            <person name="Lipuma J."/>
        </authorList>
    </citation>
    <scope>NUCLEOTIDE SEQUENCE [LARGE SCALE GENOMIC DNA]</scope>
    <source>
        <strain evidence="13">AU8256</strain>
    </source>
</reference>
<keyword evidence="4" id="KW-0004">4Fe-4S</keyword>
<dbReference type="CDD" id="cd02754">
    <property type="entry name" value="MopB_Nitrate-R-NapA-like"/>
    <property type="match status" value="1"/>
</dbReference>
<dbReference type="GO" id="GO:0046872">
    <property type="term" value="F:metal ion binding"/>
    <property type="evidence" value="ECO:0007669"/>
    <property type="project" value="UniProtKB-KW"/>
</dbReference>
<name>A0A261VJ04_9BORD</name>
<keyword evidence="8" id="KW-0408">Iron</keyword>
<organism evidence="12 13">
    <name type="scientific">Bordetella genomosp. 2</name>
    <dbReference type="NCBI Taxonomy" id="1983456"/>
    <lineage>
        <taxon>Bacteria</taxon>
        <taxon>Pseudomonadati</taxon>
        <taxon>Pseudomonadota</taxon>
        <taxon>Betaproteobacteria</taxon>
        <taxon>Burkholderiales</taxon>
        <taxon>Alcaligenaceae</taxon>
        <taxon>Bordetella</taxon>
    </lineage>
</organism>
<dbReference type="CDD" id="cd02791">
    <property type="entry name" value="MopB_CT_Nitrate-R-NapA-like"/>
    <property type="match status" value="1"/>
</dbReference>
<dbReference type="InterPro" id="IPR006656">
    <property type="entry name" value="Mopterin_OxRdtase"/>
</dbReference>
<keyword evidence="13" id="KW-1185">Reference proteome</keyword>
<dbReference type="PROSITE" id="PS51669">
    <property type="entry name" value="4FE4S_MOW_BIS_MGD"/>
    <property type="match status" value="1"/>
</dbReference>
<keyword evidence="9" id="KW-0411">Iron-sulfur</keyword>
<dbReference type="InterPro" id="IPR041957">
    <property type="entry name" value="CT_Nitrate-R-NapA-like"/>
</dbReference>
<dbReference type="InterPro" id="IPR009010">
    <property type="entry name" value="Asp_de-COase-like_dom_sf"/>
</dbReference>
<dbReference type="InterPro" id="IPR006657">
    <property type="entry name" value="MoPterin_dinucl-bd_dom"/>
</dbReference>
<evidence type="ECO:0000256" key="6">
    <source>
        <dbReference type="ARBA" id="ARBA00022723"/>
    </source>
</evidence>
<dbReference type="Gene3D" id="1.10.10.1100">
    <property type="entry name" value="BFD-like [2Fe-2S]-binding domain"/>
    <property type="match status" value="1"/>
</dbReference>
<keyword evidence="7" id="KW-0560">Oxidoreductase</keyword>
<dbReference type="InterPro" id="IPR041854">
    <property type="entry name" value="BFD-like_2Fe2S-bd_dom_sf"/>
</dbReference>
<sequence length="907" mass="95337">MDTAVLPVDPRAGAAERTVDSVCCYCGTGCGVRVTARGQRVVAVAGDPAHPSSRGRLCSKGLALADTVRRDAARVLRAEWRAERGRERVAVPLSDALDLAAARLAAAIGLHGPDAIGFYLSGQLLTEDYAVFNKLARALVGTNNIDTNSRLCMSSAVSGYKLTLGADAPPACYDDLELADTVLIAGANMAYAHPVLFRRLEAAKAARPGLKIVVVDPRRTDTAALADLHLPILPGTDVALFHAMLNVMIWEGLVDQPFLAAHTAGFAALKARVHEFTPRAAQDVCGVPAADIVQAARWFGQAGAALSLYTMGLNQSSSGTAKNGALINLHLATGQIGRPGAGPFSLTGQPNAMGGREAGGMATLLPGHRDPADPQHRREVAALWGVDSLPASPGKPALEMFDAVLEGRIKVLWIAATNPAQSLPDQTRVRAALQQAEFVIVQEAYAGTETLAYADLVLPAATWPEKSGTVTNSERRISRVRAAVAPPGEARPDWRLAAAVARRLAGLIAPRKAALFDYADESAVFAEHARMTAGRDLDYSAVDYALLERQGPVQWPYRAGAAVARLYADGRFATDDGRARFFDTGYTPVAEAVSAQYPLRLTTGRLRDHWHTLARTSLAPALTRHVEEPGLSLHPLDLERLKLAPGALARIRSRRGAIVLPAHPDDSLKPGHAFLPMHWGSAFMAGLGVNALTNPSRDAVSRQPELKHAAVAVAPARLPWQAMGWAAGDAARLRAVLAPWLRRFDYAVVAPCAAGPGVRLRLAAESAPPAHVLDALAQVLDVGQPDAAFDDPARGILRRVRMSAGAPAAFLLAGDVRANDGLLAWADGGQAPASLALLLMGRTQASPRSRTVCACAGVTEQAIQAGVDGGLGAEELKARLGCGSGCGSCMPEVRRLAAPHAASAAGA</sequence>
<dbReference type="GO" id="GO:0045333">
    <property type="term" value="P:cellular respiration"/>
    <property type="evidence" value="ECO:0007669"/>
    <property type="project" value="UniProtKB-ARBA"/>
</dbReference>
<proteinExistence type="inferred from homology"/>
<evidence type="ECO:0000256" key="5">
    <source>
        <dbReference type="ARBA" id="ARBA00022505"/>
    </source>
</evidence>
<dbReference type="Pfam" id="PF01568">
    <property type="entry name" value="Molydop_binding"/>
    <property type="match status" value="1"/>
</dbReference>
<protein>
    <submittedName>
        <fullName evidence="12">Nitrate reductase</fullName>
    </submittedName>
</protein>
<comment type="cofactor">
    <cofactor evidence="1">
        <name>Mo-bis(molybdopterin guanine dinucleotide)</name>
        <dbReference type="ChEBI" id="CHEBI:60539"/>
    </cofactor>
</comment>
<dbReference type="AlphaFoldDB" id="A0A261VJ04"/>
<dbReference type="SUPFAM" id="SSF50692">
    <property type="entry name" value="ADC-like"/>
    <property type="match status" value="1"/>
</dbReference>
<dbReference type="GO" id="GO:0043546">
    <property type="term" value="F:molybdopterin cofactor binding"/>
    <property type="evidence" value="ECO:0007669"/>
    <property type="project" value="InterPro"/>
</dbReference>
<evidence type="ECO:0000256" key="9">
    <source>
        <dbReference type="ARBA" id="ARBA00023014"/>
    </source>
</evidence>
<dbReference type="Gene3D" id="3.40.50.740">
    <property type="match status" value="1"/>
</dbReference>
<dbReference type="FunFam" id="3.40.228.10:FF:000002">
    <property type="entry name" value="Formate dehydrogenase subunit alpha"/>
    <property type="match status" value="1"/>
</dbReference>
<feature type="domain" description="4Fe-4S Mo/W bis-MGD-type" evidence="11">
    <location>
        <begin position="16"/>
        <end position="72"/>
    </location>
</feature>
<dbReference type="Pfam" id="PF00384">
    <property type="entry name" value="Molybdopterin"/>
    <property type="match status" value="1"/>
</dbReference>
<dbReference type="PROSITE" id="PS00551">
    <property type="entry name" value="MOLYBDOPTERIN_PROK_1"/>
    <property type="match status" value="1"/>
</dbReference>
<dbReference type="InterPro" id="IPR007419">
    <property type="entry name" value="BFD-like_2Fe2S-bd_dom"/>
</dbReference>
<evidence type="ECO:0000313" key="12">
    <source>
        <dbReference type="EMBL" id="OZI73590.1"/>
    </source>
</evidence>
<evidence type="ECO:0000259" key="11">
    <source>
        <dbReference type="PROSITE" id="PS51669"/>
    </source>
</evidence>
<dbReference type="InterPro" id="IPR027467">
    <property type="entry name" value="MopterinOxRdtase_cofactor_BS"/>
</dbReference>
<keyword evidence="5" id="KW-0500">Molybdenum</keyword>
<dbReference type="PANTHER" id="PTHR43105">
    <property type="entry name" value="RESPIRATORY NITRATE REDUCTASE"/>
    <property type="match status" value="1"/>
</dbReference>
<evidence type="ECO:0000256" key="3">
    <source>
        <dbReference type="ARBA" id="ARBA00008747"/>
    </source>
</evidence>
<evidence type="ECO:0000256" key="2">
    <source>
        <dbReference type="ARBA" id="ARBA00001966"/>
    </source>
</evidence>
<dbReference type="GO" id="GO:0016491">
    <property type="term" value="F:oxidoreductase activity"/>
    <property type="evidence" value="ECO:0007669"/>
    <property type="project" value="UniProtKB-KW"/>
</dbReference>
<dbReference type="GO" id="GO:1990204">
    <property type="term" value="C:oxidoreductase complex"/>
    <property type="evidence" value="ECO:0007669"/>
    <property type="project" value="UniProtKB-ARBA"/>
</dbReference>
<dbReference type="InterPro" id="IPR050123">
    <property type="entry name" value="Prok_molybdopt-oxidoreductase"/>
</dbReference>
<evidence type="ECO:0000313" key="13">
    <source>
        <dbReference type="Proteomes" id="UP000215633"/>
    </source>
</evidence>
<comment type="caution">
    <text evidence="12">The sequence shown here is derived from an EMBL/GenBank/DDBJ whole genome shotgun (WGS) entry which is preliminary data.</text>
</comment>
<dbReference type="SUPFAM" id="SSF53706">
    <property type="entry name" value="Formate dehydrogenase/DMSO reductase, domains 1-3"/>
    <property type="match status" value="1"/>
</dbReference>
<dbReference type="Gene3D" id="2.40.40.20">
    <property type="match status" value="1"/>
</dbReference>
<dbReference type="GO" id="GO:0016020">
    <property type="term" value="C:membrane"/>
    <property type="evidence" value="ECO:0007669"/>
    <property type="project" value="TreeGrafter"/>
</dbReference>
<evidence type="ECO:0000256" key="8">
    <source>
        <dbReference type="ARBA" id="ARBA00023004"/>
    </source>
</evidence>
<dbReference type="PANTHER" id="PTHR43105:SF9">
    <property type="entry name" value="NADPH-FE(3+) OXIDOREDUCTASE SUBUNIT ALPHA"/>
    <property type="match status" value="1"/>
</dbReference>
<dbReference type="Proteomes" id="UP000215633">
    <property type="component" value="Unassembled WGS sequence"/>
</dbReference>
<comment type="cofactor">
    <cofactor evidence="2">
        <name>[4Fe-4S] cluster</name>
        <dbReference type="ChEBI" id="CHEBI:49883"/>
    </cofactor>
</comment>
<evidence type="ECO:0000256" key="10">
    <source>
        <dbReference type="ARBA" id="ARBA00023063"/>
    </source>
</evidence>
<evidence type="ECO:0000256" key="1">
    <source>
        <dbReference type="ARBA" id="ARBA00001942"/>
    </source>
</evidence>
<dbReference type="Gene3D" id="3.40.228.10">
    <property type="entry name" value="Dimethylsulfoxide Reductase, domain 2"/>
    <property type="match status" value="1"/>
</dbReference>
<keyword evidence="10" id="KW-0534">Nitrate assimilation</keyword>
<accession>A0A261VJ04</accession>
<dbReference type="Gene3D" id="2.20.25.90">
    <property type="entry name" value="ADC-like domains"/>
    <property type="match status" value="1"/>
</dbReference>
<dbReference type="Pfam" id="PF04324">
    <property type="entry name" value="Fer2_BFD"/>
    <property type="match status" value="1"/>
</dbReference>